<accession>A0ABN2QF09</accession>
<gene>
    <name evidence="7" type="ORF">GCM10009798_07600</name>
</gene>
<evidence type="ECO:0000256" key="6">
    <source>
        <dbReference type="SAM" id="Phobius"/>
    </source>
</evidence>
<proteinExistence type="inferred from homology"/>
<comment type="caution">
    <text evidence="7">The sequence shown here is derived from an EMBL/GenBank/DDBJ whole genome shotgun (WGS) entry which is preliminary data.</text>
</comment>
<feature type="transmembrane region" description="Helical" evidence="6">
    <location>
        <begin position="56"/>
        <end position="77"/>
    </location>
</feature>
<protein>
    <submittedName>
        <fullName evidence="7">ABC transporter permease</fullName>
    </submittedName>
</protein>
<feature type="transmembrane region" description="Helical" evidence="6">
    <location>
        <begin position="212"/>
        <end position="236"/>
    </location>
</feature>
<evidence type="ECO:0000313" key="7">
    <source>
        <dbReference type="EMBL" id="GAA1950736.1"/>
    </source>
</evidence>
<dbReference type="Proteomes" id="UP001500571">
    <property type="component" value="Unassembled WGS sequence"/>
</dbReference>
<keyword evidence="8" id="KW-1185">Reference proteome</keyword>
<comment type="similarity">
    <text evidence="2">Belongs to the UPF0014 family.</text>
</comment>
<keyword evidence="4 6" id="KW-1133">Transmembrane helix</keyword>
<feature type="transmembrane region" description="Helical" evidence="6">
    <location>
        <begin position="89"/>
        <end position="111"/>
    </location>
</feature>
<evidence type="ECO:0000256" key="3">
    <source>
        <dbReference type="ARBA" id="ARBA00022692"/>
    </source>
</evidence>
<feature type="transmembrane region" description="Helical" evidence="6">
    <location>
        <begin position="188"/>
        <end position="206"/>
    </location>
</feature>
<dbReference type="InterPro" id="IPR005226">
    <property type="entry name" value="UPF0014_fam"/>
</dbReference>
<dbReference type="EMBL" id="BAAAPB010000001">
    <property type="protein sequence ID" value="GAA1950736.1"/>
    <property type="molecule type" value="Genomic_DNA"/>
</dbReference>
<organism evidence="7 8">
    <name type="scientific">Nocardioides panacihumi</name>
    <dbReference type="NCBI Taxonomy" id="400774"/>
    <lineage>
        <taxon>Bacteria</taxon>
        <taxon>Bacillati</taxon>
        <taxon>Actinomycetota</taxon>
        <taxon>Actinomycetes</taxon>
        <taxon>Propionibacteriales</taxon>
        <taxon>Nocardioidaceae</taxon>
        <taxon>Nocardioides</taxon>
    </lineage>
</organism>
<reference evidence="7 8" key="1">
    <citation type="journal article" date="2019" name="Int. J. Syst. Evol. Microbiol.">
        <title>The Global Catalogue of Microorganisms (GCM) 10K type strain sequencing project: providing services to taxonomists for standard genome sequencing and annotation.</title>
        <authorList>
            <consortium name="The Broad Institute Genomics Platform"/>
            <consortium name="The Broad Institute Genome Sequencing Center for Infectious Disease"/>
            <person name="Wu L."/>
            <person name="Ma J."/>
        </authorList>
    </citation>
    <scope>NUCLEOTIDE SEQUENCE [LARGE SCALE GENOMIC DNA]</scope>
    <source>
        <strain evidence="7 8">JCM 15309</strain>
    </source>
</reference>
<evidence type="ECO:0000313" key="8">
    <source>
        <dbReference type="Proteomes" id="UP001500571"/>
    </source>
</evidence>
<evidence type="ECO:0000256" key="1">
    <source>
        <dbReference type="ARBA" id="ARBA00004141"/>
    </source>
</evidence>
<dbReference type="PANTHER" id="PTHR30028:SF0">
    <property type="entry name" value="PROTEIN ALUMINUM SENSITIVE 3"/>
    <property type="match status" value="1"/>
</dbReference>
<evidence type="ECO:0000256" key="2">
    <source>
        <dbReference type="ARBA" id="ARBA00005268"/>
    </source>
</evidence>
<name>A0ABN2QF09_9ACTN</name>
<dbReference type="RefSeq" id="WP_344042570.1">
    <property type="nucleotide sequence ID" value="NZ_BAAAPB010000001.1"/>
</dbReference>
<evidence type="ECO:0000256" key="5">
    <source>
        <dbReference type="ARBA" id="ARBA00023136"/>
    </source>
</evidence>
<comment type="subcellular location">
    <subcellularLocation>
        <location evidence="1">Membrane</location>
        <topology evidence="1">Multi-pass membrane protein</topology>
    </subcellularLocation>
</comment>
<keyword evidence="5 6" id="KW-0472">Membrane</keyword>
<feature type="transmembrane region" description="Helical" evidence="6">
    <location>
        <begin position="117"/>
        <end position="137"/>
    </location>
</feature>
<dbReference type="Pfam" id="PF03649">
    <property type="entry name" value="UPF0014"/>
    <property type="match status" value="1"/>
</dbReference>
<dbReference type="PANTHER" id="PTHR30028">
    <property type="entry name" value="UPF0014 INNER MEMBRANE PROTEIN YBBM-RELATED"/>
    <property type="match status" value="1"/>
</dbReference>
<evidence type="ECO:0000256" key="4">
    <source>
        <dbReference type="ARBA" id="ARBA00022989"/>
    </source>
</evidence>
<keyword evidence="3 6" id="KW-0812">Transmembrane</keyword>
<sequence length="247" mass="25350">MAGWIEFGAGLLTVALLTFGLTRWAGVGVGWLPLVALARAAVQLAVVAALLRGVLSAPASVVAFLALMLTTASWTAGRRTRGLWHGRRIAVVGVLTGSAVAVGVVLVLRLAQTDVRHLVAISGIVIGGAMSAATLAGRHFLHSSALRRDEVEGWLALGATSPQAHLDIGRVAVHESVLPNLDQTKSTGLVTLPGAFVGALFGGASPVDAARFQLVVLAALGLAMTVTAVIVTRLAARTPYVVAERAP</sequence>